<sequence>MAAFLRPSDLARVPFSSRDILTSNGCLQFHVVAPKETRKKHRIIKPFTIHQHANDLELCPIQCFKALRDHPDFQTRPTNFHLFVKLNNIHEPLTTSTLSSWLHREFISLSTSEPRVFIRSLASSKALD</sequence>
<name>A0A8H7V011_9FUNG</name>
<comment type="caution">
    <text evidence="1">The sequence shown here is derived from an EMBL/GenBank/DDBJ whole genome shotgun (WGS) entry which is preliminary data.</text>
</comment>
<accession>A0A8H7V011</accession>
<evidence type="ECO:0000313" key="2">
    <source>
        <dbReference type="Proteomes" id="UP000650833"/>
    </source>
</evidence>
<keyword evidence="2" id="KW-1185">Reference proteome</keyword>
<dbReference type="EMBL" id="JAEPRC010000265">
    <property type="protein sequence ID" value="KAG2202100.1"/>
    <property type="molecule type" value="Genomic_DNA"/>
</dbReference>
<reference evidence="1" key="1">
    <citation type="submission" date="2020-12" db="EMBL/GenBank/DDBJ databases">
        <title>Metabolic potential, ecology and presence of endohyphal bacteria is reflected in genomic diversity of Mucoromycotina.</title>
        <authorList>
            <person name="Muszewska A."/>
            <person name="Okrasinska A."/>
            <person name="Steczkiewicz K."/>
            <person name="Drgas O."/>
            <person name="Orlowska M."/>
            <person name="Perlinska-Lenart U."/>
            <person name="Aleksandrzak-Piekarczyk T."/>
            <person name="Szatraj K."/>
            <person name="Zielenkiewicz U."/>
            <person name="Pilsyk S."/>
            <person name="Malc E."/>
            <person name="Mieczkowski P."/>
            <person name="Kruszewska J.S."/>
            <person name="Biernat P."/>
            <person name="Pawlowska J."/>
        </authorList>
    </citation>
    <scope>NUCLEOTIDE SEQUENCE</scope>
    <source>
        <strain evidence="1">CBS 226.32</strain>
    </source>
</reference>
<evidence type="ECO:0000313" key="1">
    <source>
        <dbReference type="EMBL" id="KAG2202100.1"/>
    </source>
</evidence>
<dbReference type="OrthoDB" id="2288922at2759"/>
<organism evidence="1 2">
    <name type="scientific">Mucor plumbeus</name>
    <dbReference type="NCBI Taxonomy" id="97098"/>
    <lineage>
        <taxon>Eukaryota</taxon>
        <taxon>Fungi</taxon>
        <taxon>Fungi incertae sedis</taxon>
        <taxon>Mucoromycota</taxon>
        <taxon>Mucoromycotina</taxon>
        <taxon>Mucoromycetes</taxon>
        <taxon>Mucorales</taxon>
        <taxon>Mucorineae</taxon>
        <taxon>Mucoraceae</taxon>
        <taxon>Mucor</taxon>
    </lineage>
</organism>
<gene>
    <name evidence="1" type="ORF">INT46_007367</name>
</gene>
<dbReference type="Proteomes" id="UP000650833">
    <property type="component" value="Unassembled WGS sequence"/>
</dbReference>
<protein>
    <submittedName>
        <fullName evidence="1">Uncharacterized protein</fullName>
    </submittedName>
</protein>
<proteinExistence type="predicted"/>
<dbReference type="AlphaFoldDB" id="A0A8H7V011"/>